<dbReference type="GO" id="GO:0004674">
    <property type="term" value="F:protein serine/threonine kinase activity"/>
    <property type="evidence" value="ECO:0007669"/>
    <property type="project" value="UniProtKB-KW"/>
</dbReference>
<evidence type="ECO:0000256" key="2">
    <source>
        <dbReference type="ARBA" id="ARBA00022741"/>
    </source>
</evidence>
<evidence type="ECO:0000259" key="6">
    <source>
        <dbReference type="PROSITE" id="PS50011"/>
    </source>
</evidence>
<organism evidence="7 8">
    <name type="scientific">Scleroderma citrinum Foug A</name>
    <dbReference type="NCBI Taxonomy" id="1036808"/>
    <lineage>
        <taxon>Eukaryota</taxon>
        <taxon>Fungi</taxon>
        <taxon>Dikarya</taxon>
        <taxon>Basidiomycota</taxon>
        <taxon>Agaricomycotina</taxon>
        <taxon>Agaricomycetes</taxon>
        <taxon>Agaricomycetidae</taxon>
        <taxon>Boletales</taxon>
        <taxon>Sclerodermatineae</taxon>
        <taxon>Sclerodermataceae</taxon>
        <taxon>Scleroderma</taxon>
    </lineage>
</organism>
<dbReference type="InterPro" id="IPR011009">
    <property type="entry name" value="Kinase-like_dom_sf"/>
</dbReference>
<dbReference type="InterPro" id="IPR001245">
    <property type="entry name" value="Ser-Thr/Tyr_kinase_cat_dom"/>
</dbReference>
<dbReference type="Gene3D" id="1.10.510.10">
    <property type="entry name" value="Transferase(Phosphotransferase) domain 1"/>
    <property type="match status" value="1"/>
</dbReference>
<dbReference type="HOGENOM" id="CLU_343290_0_0_1"/>
<keyword evidence="1" id="KW-0723">Serine/threonine-protein kinase</keyword>
<dbReference type="AlphaFoldDB" id="A0A0C3DJQ6"/>
<reference evidence="8" key="2">
    <citation type="submission" date="2015-01" db="EMBL/GenBank/DDBJ databases">
        <title>Evolutionary Origins and Diversification of the Mycorrhizal Mutualists.</title>
        <authorList>
            <consortium name="DOE Joint Genome Institute"/>
            <consortium name="Mycorrhizal Genomics Consortium"/>
            <person name="Kohler A."/>
            <person name="Kuo A."/>
            <person name="Nagy L.G."/>
            <person name="Floudas D."/>
            <person name="Copeland A."/>
            <person name="Barry K.W."/>
            <person name="Cichocki N."/>
            <person name="Veneault-Fourrey C."/>
            <person name="LaButti K."/>
            <person name="Lindquist E.A."/>
            <person name="Lipzen A."/>
            <person name="Lundell T."/>
            <person name="Morin E."/>
            <person name="Murat C."/>
            <person name="Riley R."/>
            <person name="Ohm R."/>
            <person name="Sun H."/>
            <person name="Tunlid A."/>
            <person name="Henrissat B."/>
            <person name="Grigoriev I.V."/>
            <person name="Hibbett D.S."/>
            <person name="Martin F."/>
        </authorList>
    </citation>
    <scope>NUCLEOTIDE SEQUENCE [LARGE SCALE GENOMIC DNA]</scope>
    <source>
        <strain evidence="8">Foug A</strain>
    </source>
</reference>
<name>A0A0C3DJQ6_9AGAM</name>
<dbReference type="InterPro" id="IPR017441">
    <property type="entry name" value="Protein_kinase_ATP_BS"/>
</dbReference>
<accession>A0A0C3DJQ6</accession>
<dbReference type="Pfam" id="PF07714">
    <property type="entry name" value="PK_Tyr_Ser-Thr"/>
    <property type="match status" value="1"/>
</dbReference>
<evidence type="ECO:0000256" key="3">
    <source>
        <dbReference type="ARBA" id="ARBA00022840"/>
    </source>
</evidence>
<keyword evidence="8" id="KW-1185">Reference proteome</keyword>
<evidence type="ECO:0000256" key="4">
    <source>
        <dbReference type="PROSITE-ProRule" id="PRU10141"/>
    </source>
</evidence>
<feature type="binding site" evidence="4">
    <location>
        <position position="254"/>
    </location>
    <ligand>
        <name>ATP</name>
        <dbReference type="ChEBI" id="CHEBI:30616"/>
    </ligand>
</feature>
<feature type="compositionally biased region" description="Polar residues" evidence="5">
    <location>
        <begin position="536"/>
        <end position="554"/>
    </location>
</feature>
<dbReference type="InterPro" id="IPR008271">
    <property type="entry name" value="Ser/Thr_kinase_AS"/>
</dbReference>
<evidence type="ECO:0000313" key="7">
    <source>
        <dbReference type="EMBL" id="KIM56569.1"/>
    </source>
</evidence>
<proteinExistence type="predicted"/>
<dbReference type="InterPro" id="IPR051681">
    <property type="entry name" value="Ser/Thr_Kinases-Pseudokinases"/>
</dbReference>
<dbReference type="SUPFAM" id="SSF56112">
    <property type="entry name" value="Protein kinase-like (PK-like)"/>
    <property type="match status" value="1"/>
</dbReference>
<dbReference type="InterPro" id="IPR000719">
    <property type="entry name" value="Prot_kinase_dom"/>
</dbReference>
<dbReference type="PANTHER" id="PTHR44329">
    <property type="entry name" value="SERINE/THREONINE-PROTEIN KINASE TNNI3K-RELATED"/>
    <property type="match status" value="1"/>
</dbReference>
<dbReference type="GO" id="GO:0005524">
    <property type="term" value="F:ATP binding"/>
    <property type="evidence" value="ECO:0007669"/>
    <property type="project" value="UniProtKB-UniRule"/>
</dbReference>
<dbReference type="PROSITE" id="PS50011">
    <property type="entry name" value="PROTEIN_KINASE_DOM"/>
    <property type="match status" value="1"/>
</dbReference>
<dbReference type="OrthoDB" id="3174635at2759"/>
<dbReference type="STRING" id="1036808.A0A0C3DJQ6"/>
<dbReference type="EMBL" id="KN822114">
    <property type="protein sequence ID" value="KIM56569.1"/>
    <property type="molecule type" value="Genomic_DNA"/>
</dbReference>
<evidence type="ECO:0000256" key="5">
    <source>
        <dbReference type="SAM" id="MobiDB-lite"/>
    </source>
</evidence>
<feature type="domain" description="Protein kinase" evidence="6">
    <location>
        <begin position="227"/>
        <end position="479"/>
    </location>
</feature>
<evidence type="ECO:0000256" key="1">
    <source>
        <dbReference type="ARBA" id="ARBA00022527"/>
    </source>
</evidence>
<dbReference type="PRINTS" id="PR00109">
    <property type="entry name" value="TYRKINASE"/>
</dbReference>
<dbReference type="PROSITE" id="PS00107">
    <property type="entry name" value="PROTEIN_KINASE_ATP"/>
    <property type="match status" value="1"/>
</dbReference>
<dbReference type="PANTHER" id="PTHR44329:SF140">
    <property type="entry name" value="INACTIVE PROTEIN TYROSINE KINASE PTKL"/>
    <property type="match status" value="1"/>
</dbReference>
<feature type="region of interest" description="Disordered" evidence="5">
    <location>
        <begin position="524"/>
        <end position="554"/>
    </location>
</feature>
<dbReference type="PROSITE" id="PS00108">
    <property type="entry name" value="PROTEIN_KINASE_ST"/>
    <property type="match status" value="1"/>
</dbReference>
<keyword evidence="3 4" id="KW-0067">ATP-binding</keyword>
<keyword evidence="1" id="KW-0808">Transferase</keyword>
<keyword evidence="2 4" id="KW-0547">Nucleotide-binding</keyword>
<dbReference type="SMART" id="SM00220">
    <property type="entry name" value="S_TKc"/>
    <property type="match status" value="1"/>
</dbReference>
<keyword evidence="1" id="KW-0418">Kinase</keyword>
<evidence type="ECO:0000313" key="8">
    <source>
        <dbReference type="Proteomes" id="UP000053989"/>
    </source>
</evidence>
<dbReference type="Proteomes" id="UP000053989">
    <property type="component" value="Unassembled WGS sequence"/>
</dbReference>
<protein>
    <recommendedName>
        <fullName evidence="6">Protein kinase domain-containing protein</fullName>
    </recommendedName>
</protein>
<gene>
    <name evidence="7" type="ORF">SCLCIDRAFT_1220254</name>
</gene>
<dbReference type="CDD" id="cd21037">
    <property type="entry name" value="MLKL_NTD"/>
    <property type="match status" value="1"/>
</dbReference>
<reference evidence="7 8" key="1">
    <citation type="submission" date="2014-04" db="EMBL/GenBank/DDBJ databases">
        <authorList>
            <consortium name="DOE Joint Genome Institute"/>
            <person name="Kuo A."/>
            <person name="Kohler A."/>
            <person name="Nagy L.G."/>
            <person name="Floudas D."/>
            <person name="Copeland A."/>
            <person name="Barry K.W."/>
            <person name="Cichocki N."/>
            <person name="Veneault-Fourrey C."/>
            <person name="LaButti K."/>
            <person name="Lindquist E.A."/>
            <person name="Lipzen A."/>
            <person name="Lundell T."/>
            <person name="Morin E."/>
            <person name="Murat C."/>
            <person name="Sun H."/>
            <person name="Tunlid A."/>
            <person name="Henrissat B."/>
            <person name="Grigoriev I.V."/>
            <person name="Hibbett D.S."/>
            <person name="Martin F."/>
            <person name="Nordberg H.P."/>
            <person name="Cantor M.N."/>
            <person name="Hua S.X."/>
        </authorList>
    </citation>
    <scope>NUCLEOTIDE SEQUENCE [LARGE SCALE GENOMIC DNA]</scope>
    <source>
        <strain evidence="7 8">Foug A</strain>
    </source>
</reference>
<sequence length="825" mass="92596">MADIEALIGVASGTLGVLFPAFKVVQQMADSYGRIKFARRKCKAVIRRAALVIKEVHDVHRMNLAKSETLTSITELNVKLQDVQIIMSRLAEMPFFKALLRYEDINFEIEEAHRCLTDCMQLFQIQILLSAQAEKDNAAKQDRASLQSLLINLVGNYAKIRRRFSLHSDEDEDLAMAVMERKLRNTNPASQENVEIQIIQKSLECIKVTTGRNVPKQNKWLITEYDLDYCGTIGGGGFSTVSKARFRGMTVAVKTLKDVGNVKEALEREIEIWSGLRHDHIVPFYGASTLASPPYVVSRYMYNGNLVQYLSRKPNVDRIKLVFEVSLGMFYLHREYIVHGDLKGVNVLVDDSGKACITDFGLSKVYSSGTSGTQMGKISGTLRFLAPEALRGHSLTFETDVYAFGMLIYEVFMGEVPFIREHDDKVRKGCLKLCRPTSSKVYERGFNDALWQLLSQCIYREPSARPSFHTIQARLSPMKKAELSSQTLDPAITLITEDEHVTNWVDDAGPKTPSTLVNGITPLVKKSKSASEERPTANSSNPSVTNWKAKSASGEQPTVLVHHRSISLDTENIPSVCIEVTCKYFGVKFGLLSREPGIHLEENNTFQWQPIKPTKGSLSREETNRFTFQSRVSEGRNSWELDGNDVILQSAVVVRGVCRFSDAETAKKWFRLQLGYAKNGSISEWGTSNVTGDWFETVQSWRRFERGKVQKAGLVEGTTSIVPSNNFWVNADLPKRCTMNNISGTVNCIVCTTNPGTAQAGKFCCKLEGDKIIFETYRRQHDGMPIAVREELYPSEEDAETMFQVLKGVLRKVKGKSNILGILSF</sequence>
<dbReference type="InterPro" id="IPR059179">
    <property type="entry name" value="MLKL-like_MCAfunc"/>
</dbReference>
<dbReference type="InParanoid" id="A0A0C3DJQ6"/>